<protein>
    <submittedName>
        <fullName evidence="2">Putative ovule protein</fullName>
    </submittedName>
</protein>
<keyword evidence="1" id="KW-0732">Signal</keyword>
<organism evidence="2">
    <name type="scientific">Solanum chacoense</name>
    <name type="common">Chaco potato</name>
    <dbReference type="NCBI Taxonomy" id="4108"/>
    <lineage>
        <taxon>Eukaryota</taxon>
        <taxon>Viridiplantae</taxon>
        <taxon>Streptophyta</taxon>
        <taxon>Embryophyta</taxon>
        <taxon>Tracheophyta</taxon>
        <taxon>Spermatophyta</taxon>
        <taxon>Magnoliopsida</taxon>
        <taxon>eudicotyledons</taxon>
        <taxon>Gunneridae</taxon>
        <taxon>Pentapetalae</taxon>
        <taxon>asterids</taxon>
        <taxon>lamiids</taxon>
        <taxon>Solanales</taxon>
        <taxon>Solanaceae</taxon>
        <taxon>Solanoideae</taxon>
        <taxon>Solaneae</taxon>
        <taxon>Solanum</taxon>
    </lineage>
</organism>
<proteinExistence type="predicted"/>
<reference evidence="2" key="1">
    <citation type="submission" date="2015-12" db="EMBL/GenBank/DDBJ databases">
        <title>Gene expression during late stages of embryo sac development: a critical building block for successful pollen-pistil interactions.</title>
        <authorList>
            <person name="Liu Y."/>
            <person name="Joly V."/>
            <person name="Sabar M."/>
            <person name="Matton D.P."/>
        </authorList>
    </citation>
    <scope>NUCLEOTIDE SEQUENCE</scope>
</reference>
<name>A0A0V0GH99_SOLCH</name>
<feature type="chain" id="PRO_5006865338" evidence="1">
    <location>
        <begin position="18"/>
        <end position="68"/>
    </location>
</feature>
<sequence>MTILLIHLLTILRKTTNHLLHTTRNRKNMLNILHHITITSRMLLQNTTIRHLLLRSITSHMLLQSTTT</sequence>
<evidence type="ECO:0000256" key="1">
    <source>
        <dbReference type="SAM" id="SignalP"/>
    </source>
</evidence>
<dbReference type="AlphaFoldDB" id="A0A0V0GH99"/>
<feature type="signal peptide" evidence="1">
    <location>
        <begin position="1"/>
        <end position="17"/>
    </location>
</feature>
<dbReference type="EMBL" id="GEDG01040653">
    <property type="protein sequence ID" value="JAP06656.1"/>
    <property type="molecule type" value="Transcribed_RNA"/>
</dbReference>
<accession>A0A0V0GH99</accession>
<evidence type="ECO:0000313" key="2">
    <source>
        <dbReference type="EMBL" id="JAP06656.1"/>
    </source>
</evidence>
<feature type="non-terminal residue" evidence="2">
    <location>
        <position position="68"/>
    </location>
</feature>